<organism evidence="2 3">
    <name type="scientific">Nonomuraea roseoviolacea subsp. carminata</name>
    <dbReference type="NCBI Taxonomy" id="160689"/>
    <lineage>
        <taxon>Bacteria</taxon>
        <taxon>Bacillati</taxon>
        <taxon>Actinomycetota</taxon>
        <taxon>Actinomycetes</taxon>
        <taxon>Streptosporangiales</taxon>
        <taxon>Streptosporangiaceae</taxon>
        <taxon>Nonomuraea</taxon>
    </lineage>
</organism>
<sequence length="141" mass="14709">MNVTDTGDTAEPAAALVLACRGVTMAEQVLRITPLTDPPGLRLEGELDRATLPVLTRALAAMAGRGSFCVDLRGLTFIDVGGLRALVTVAAGLSDGHVVTMRAPSPQVRRLLVLTGWHRLTGWHEAAELPQAPAPQASGPA</sequence>
<reference evidence="2 3" key="1">
    <citation type="submission" date="2022-06" db="EMBL/GenBank/DDBJ databases">
        <title>Sequencing the genomes of 1000 actinobacteria strains.</title>
        <authorList>
            <person name="Klenk H.-P."/>
        </authorList>
    </citation>
    <scope>NUCLEOTIDE SEQUENCE [LARGE SCALE GENOMIC DNA]</scope>
    <source>
        <strain evidence="2 3">DSM 44170</strain>
    </source>
</reference>
<name>A0ABT1K9J0_9ACTN</name>
<protein>
    <submittedName>
        <fullName evidence="2">Anti-anti-sigma factor</fullName>
    </submittedName>
</protein>
<dbReference type="InterPro" id="IPR058548">
    <property type="entry name" value="MlaB-like_STAS"/>
</dbReference>
<dbReference type="PROSITE" id="PS50801">
    <property type="entry name" value="STAS"/>
    <property type="match status" value="1"/>
</dbReference>
<comment type="caution">
    <text evidence="2">The sequence shown here is derived from an EMBL/GenBank/DDBJ whole genome shotgun (WGS) entry which is preliminary data.</text>
</comment>
<accession>A0ABT1K9J0</accession>
<keyword evidence="3" id="KW-1185">Reference proteome</keyword>
<evidence type="ECO:0000313" key="3">
    <source>
        <dbReference type="Proteomes" id="UP001320766"/>
    </source>
</evidence>
<dbReference type="Pfam" id="PF13466">
    <property type="entry name" value="STAS_2"/>
    <property type="match status" value="1"/>
</dbReference>
<dbReference type="EMBL" id="JAMZEC010000001">
    <property type="protein sequence ID" value="MCP2350686.1"/>
    <property type="molecule type" value="Genomic_DNA"/>
</dbReference>
<proteinExistence type="predicted"/>
<dbReference type="SUPFAM" id="SSF52091">
    <property type="entry name" value="SpoIIaa-like"/>
    <property type="match status" value="1"/>
</dbReference>
<dbReference type="Proteomes" id="UP001320766">
    <property type="component" value="Unassembled WGS sequence"/>
</dbReference>
<dbReference type="CDD" id="cd07043">
    <property type="entry name" value="STAS_anti-anti-sigma_factors"/>
    <property type="match status" value="1"/>
</dbReference>
<evidence type="ECO:0000259" key="1">
    <source>
        <dbReference type="PROSITE" id="PS50801"/>
    </source>
</evidence>
<dbReference type="InterPro" id="IPR002645">
    <property type="entry name" value="STAS_dom"/>
</dbReference>
<dbReference type="InterPro" id="IPR036513">
    <property type="entry name" value="STAS_dom_sf"/>
</dbReference>
<dbReference type="RefSeq" id="WP_253776311.1">
    <property type="nucleotide sequence ID" value="NZ_BAAAVE010000017.1"/>
</dbReference>
<gene>
    <name evidence="2" type="ORF">HD595_006808</name>
</gene>
<dbReference type="Gene3D" id="3.30.750.24">
    <property type="entry name" value="STAS domain"/>
    <property type="match status" value="1"/>
</dbReference>
<feature type="domain" description="STAS" evidence="1">
    <location>
        <begin position="41"/>
        <end position="116"/>
    </location>
</feature>
<evidence type="ECO:0000313" key="2">
    <source>
        <dbReference type="EMBL" id="MCP2350686.1"/>
    </source>
</evidence>